<dbReference type="PROSITE" id="PS50088">
    <property type="entry name" value="ANK_REPEAT"/>
    <property type="match status" value="1"/>
</dbReference>
<reference evidence="4 5" key="1">
    <citation type="submission" date="2023-02" db="EMBL/GenBank/DDBJ databases">
        <authorList>
            <person name="Mo P."/>
        </authorList>
    </citation>
    <scope>NUCLEOTIDE SEQUENCE [LARGE SCALE GENOMIC DNA]</scope>
    <source>
        <strain evidence="4 5">HUAS 3</strain>
    </source>
</reference>
<proteinExistence type="predicted"/>
<dbReference type="Pfam" id="PF12796">
    <property type="entry name" value="Ank_2"/>
    <property type="match status" value="1"/>
</dbReference>
<dbReference type="Gene3D" id="1.25.40.20">
    <property type="entry name" value="Ankyrin repeat-containing domain"/>
    <property type="match status" value="2"/>
</dbReference>
<evidence type="ECO:0000256" key="1">
    <source>
        <dbReference type="ARBA" id="ARBA00022737"/>
    </source>
</evidence>
<protein>
    <submittedName>
        <fullName evidence="4">Ankyrin repeat domain-containing protein</fullName>
    </submittedName>
</protein>
<keyword evidence="1" id="KW-0677">Repeat</keyword>
<dbReference type="PROSITE" id="PS50297">
    <property type="entry name" value="ANK_REP_REGION"/>
    <property type="match status" value="1"/>
</dbReference>
<dbReference type="PRINTS" id="PR01415">
    <property type="entry name" value="ANKYRIN"/>
</dbReference>
<dbReference type="EMBL" id="CP118615">
    <property type="protein sequence ID" value="WDZ82775.1"/>
    <property type="molecule type" value="Genomic_DNA"/>
</dbReference>
<feature type="repeat" description="ANK" evidence="3">
    <location>
        <begin position="98"/>
        <end position="130"/>
    </location>
</feature>
<evidence type="ECO:0000313" key="5">
    <source>
        <dbReference type="Proteomes" id="UP001219605"/>
    </source>
</evidence>
<sequence length="255" mass="26154">MAGSDDVPVLADEDPVAVAVVRAIRTGDLATLRRLLAADPDLVHARIGVPDGRPGSAVSRTLLHVAADWPGHYPNGAATVAVLVAAGADVDARAVGAHTETPLHWAASSGDVEVLDALLDAGADIDAAGAVVGGGTPLDDATAFAQWRTAHRLVERGAHPTLWHAATLGLLDRLRADLARPHPPDPAEVSAALWGACHGGQQRAAGYLLDHGADLNWIPAWEPLTPLDAATRSGAVALADWLRARGARSAAGSTP</sequence>
<dbReference type="SUPFAM" id="SSF48403">
    <property type="entry name" value="Ankyrin repeat"/>
    <property type="match status" value="1"/>
</dbReference>
<evidence type="ECO:0000313" key="4">
    <source>
        <dbReference type="EMBL" id="WDZ82775.1"/>
    </source>
</evidence>
<gene>
    <name evidence="4" type="ORF">PVK37_20130</name>
</gene>
<dbReference type="RefSeq" id="WP_275029102.1">
    <property type="nucleotide sequence ID" value="NZ_CP118615.1"/>
</dbReference>
<keyword evidence="5" id="KW-1185">Reference proteome</keyword>
<dbReference type="InterPro" id="IPR002110">
    <property type="entry name" value="Ankyrin_rpt"/>
</dbReference>
<dbReference type="SMART" id="SM00248">
    <property type="entry name" value="ANK"/>
    <property type="match status" value="4"/>
</dbReference>
<dbReference type="PANTHER" id="PTHR24123">
    <property type="entry name" value="ANKYRIN REPEAT-CONTAINING"/>
    <property type="match status" value="1"/>
</dbReference>
<evidence type="ECO:0000256" key="2">
    <source>
        <dbReference type="ARBA" id="ARBA00023043"/>
    </source>
</evidence>
<dbReference type="InterPro" id="IPR036770">
    <property type="entry name" value="Ankyrin_rpt-contain_sf"/>
</dbReference>
<dbReference type="Proteomes" id="UP001219605">
    <property type="component" value="Chromosome"/>
</dbReference>
<dbReference type="InterPro" id="IPR051165">
    <property type="entry name" value="Multifunctional_ANK_Repeat"/>
</dbReference>
<dbReference type="PANTHER" id="PTHR24123:SF33">
    <property type="entry name" value="PROTEIN HOS4"/>
    <property type="match status" value="1"/>
</dbReference>
<name>A0ABY7ZIG1_9ACTN</name>
<keyword evidence="2 3" id="KW-0040">ANK repeat</keyword>
<accession>A0ABY7ZIG1</accession>
<evidence type="ECO:0000256" key="3">
    <source>
        <dbReference type="PROSITE-ProRule" id="PRU00023"/>
    </source>
</evidence>
<organism evidence="4 5">
    <name type="scientific">Micromonospora cathayae</name>
    <dbReference type="NCBI Taxonomy" id="3028804"/>
    <lineage>
        <taxon>Bacteria</taxon>
        <taxon>Bacillati</taxon>
        <taxon>Actinomycetota</taxon>
        <taxon>Actinomycetes</taxon>
        <taxon>Micromonosporales</taxon>
        <taxon>Micromonosporaceae</taxon>
        <taxon>Micromonospora</taxon>
    </lineage>
</organism>